<protein>
    <recommendedName>
        <fullName evidence="3">Fungal N-terminal domain-containing protein</fullName>
    </recommendedName>
</protein>
<name>A0A4Y9ZLV8_9AGAM</name>
<keyword evidence="2" id="KW-1185">Reference proteome</keyword>
<evidence type="ECO:0000313" key="1">
    <source>
        <dbReference type="EMBL" id="TFY75605.1"/>
    </source>
</evidence>
<dbReference type="AlphaFoldDB" id="A0A4Y9ZLV8"/>
<dbReference type="Proteomes" id="UP000298061">
    <property type="component" value="Unassembled WGS sequence"/>
</dbReference>
<dbReference type="PANTHER" id="PTHR38886:SF1">
    <property type="entry name" value="NACHT-NTPASE AND P-LOOP NTPASES N-TERMINAL DOMAIN-CONTAINING PROTEIN"/>
    <property type="match status" value="1"/>
</dbReference>
<proteinExistence type="predicted"/>
<sequence length="186" mass="20735">MSVVAFTFGSLGDIITLLQLADHVRKALYDTKRASAEYRDVISDLDSIVYIVTEVQRTLSLQGPDRLSQSVENALYHAIGICLHLIAQMNERIAARRAASRNGKSVGTMAIDTWQRIGWTLFKKEELLVLRRRLSGQIEAMNTLLTLAQGFASSSSLRRVLKANLGAHLLQRSHESCQSPGRSRQQ</sequence>
<gene>
    <name evidence="1" type="ORF">EWM64_g8406</name>
</gene>
<comment type="caution">
    <text evidence="1">The sequence shown here is derived from an EMBL/GenBank/DDBJ whole genome shotgun (WGS) entry which is preliminary data.</text>
</comment>
<organism evidence="1 2">
    <name type="scientific">Hericium alpestre</name>
    <dbReference type="NCBI Taxonomy" id="135208"/>
    <lineage>
        <taxon>Eukaryota</taxon>
        <taxon>Fungi</taxon>
        <taxon>Dikarya</taxon>
        <taxon>Basidiomycota</taxon>
        <taxon>Agaricomycotina</taxon>
        <taxon>Agaricomycetes</taxon>
        <taxon>Russulales</taxon>
        <taxon>Hericiaceae</taxon>
        <taxon>Hericium</taxon>
    </lineage>
</organism>
<accession>A0A4Y9ZLV8</accession>
<dbReference type="EMBL" id="SFCI01001506">
    <property type="protein sequence ID" value="TFY75605.1"/>
    <property type="molecule type" value="Genomic_DNA"/>
</dbReference>
<dbReference type="OrthoDB" id="2757361at2759"/>
<reference evidence="1 2" key="1">
    <citation type="submission" date="2019-02" db="EMBL/GenBank/DDBJ databases">
        <title>Genome sequencing of the rare red list fungi Hericium alpestre (H. flagellum).</title>
        <authorList>
            <person name="Buettner E."/>
            <person name="Kellner H."/>
        </authorList>
    </citation>
    <scope>NUCLEOTIDE SEQUENCE [LARGE SCALE GENOMIC DNA]</scope>
    <source>
        <strain evidence="1 2">DSM 108284</strain>
    </source>
</reference>
<evidence type="ECO:0000313" key="2">
    <source>
        <dbReference type="Proteomes" id="UP000298061"/>
    </source>
</evidence>
<dbReference type="PANTHER" id="PTHR38886">
    <property type="entry name" value="SESA DOMAIN-CONTAINING PROTEIN"/>
    <property type="match status" value="1"/>
</dbReference>
<evidence type="ECO:0008006" key="3">
    <source>
        <dbReference type="Google" id="ProtNLM"/>
    </source>
</evidence>